<dbReference type="STRING" id="1437059.A6A05_05015"/>
<feature type="domain" description="RecX second three-helical" evidence="6">
    <location>
        <begin position="73"/>
        <end position="113"/>
    </location>
</feature>
<dbReference type="InterPro" id="IPR053924">
    <property type="entry name" value="RecX_HTH_2nd"/>
</dbReference>
<dbReference type="Pfam" id="PF02631">
    <property type="entry name" value="RecX_HTH2"/>
    <property type="match status" value="1"/>
</dbReference>
<evidence type="ECO:0000259" key="6">
    <source>
        <dbReference type="Pfam" id="PF02631"/>
    </source>
</evidence>
<dbReference type="HAMAP" id="MF_01114">
    <property type="entry name" value="RecX"/>
    <property type="match status" value="1"/>
</dbReference>
<gene>
    <name evidence="5" type="primary">recX</name>
    <name evidence="7" type="ORF">A6A05_05015</name>
</gene>
<dbReference type="GO" id="GO:0006282">
    <property type="term" value="P:regulation of DNA repair"/>
    <property type="evidence" value="ECO:0007669"/>
    <property type="project" value="UniProtKB-UniRule"/>
</dbReference>
<accession>A0A178M647</accession>
<dbReference type="InterPro" id="IPR036388">
    <property type="entry name" value="WH-like_DNA-bd_sf"/>
</dbReference>
<dbReference type="EMBL" id="LWQU01000207">
    <property type="protein sequence ID" value="OAN43707.1"/>
    <property type="molecule type" value="Genomic_DNA"/>
</dbReference>
<dbReference type="PANTHER" id="PTHR33602">
    <property type="entry name" value="REGULATORY PROTEIN RECX FAMILY PROTEIN"/>
    <property type="match status" value="1"/>
</dbReference>
<dbReference type="OrthoDB" id="5507982at2"/>
<name>A0A178M647_9PROT</name>
<evidence type="ECO:0000256" key="2">
    <source>
        <dbReference type="ARBA" id="ARBA00009695"/>
    </source>
</evidence>
<evidence type="ECO:0000313" key="8">
    <source>
        <dbReference type="Proteomes" id="UP000078543"/>
    </source>
</evidence>
<evidence type="ECO:0000256" key="3">
    <source>
        <dbReference type="ARBA" id="ARBA00018111"/>
    </source>
</evidence>
<dbReference type="GO" id="GO:0005737">
    <property type="term" value="C:cytoplasm"/>
    <property type="evidence" value="ECO:0007669"/>
    <property type="project" value="UniProtKB-SubCell"/>
</dbReference>
<dbReference type="Gene3D" id="1.10.10.10">
    <property type="entry name" value="Winged helix-like DNA-binding domain superfamily/Winged helix DNA-binding domain"/>
    <property type="match status" value="1"/>
</dbReference>
<comment type="subcellular location">
    <subcellularLocation>
        <location evidence="1 5">Cytoplasm</location>
    </subcellularLocation>
</comment>
<dbReference type="Proteomes" id="UP000078543">
    <property type="component" value="Unassembled WGS sequence"/>
</dbReference>
<organism evidence="7 8">
    <name type="scientific">Magnetospirillum moscoviense</name>
    <dbReference type="NCBI Taxonomy" id="1437059"/>
    <lineage>
        <taxon>Bacteria</taxon>
        <taxon>Pseudomonadati</taxon>
        <taxon>Pseudomonadota</taxon>
        <taxon>Alphaproteobacteria</taxon>
        <taxon>Rhodospirillales</taxon>
        <taxon>Rhodospirillaceae</taxon>
        <taxon>Magnetospirillum</taxon>
    </lineage>
</organism>
<proteinExistence type="inferred from homology"/>
<keyword evidence="4 5" id="KW-0963">Cytoplasm</keyword>
<keyword evidence="8" id="KW-1185">Reference proteome</keyword>
<comment type="caution">
    <text evidence="7">The sequence shown here is derived from an EMBL/GenBank/DDBJ whole genome shotgun (WGS) entry which is preliminary data.</text>
</comment>
<evidence type="ECO:0000256" key="4">
    <source>
        <dbReference type="ARBA" id="ARBA00022490"/>
    </source>
</evidence>
<comment type="function">
    <text evidence="5">Modulates RecA activity.</text>
</comment>
<dbReference type="RefSeq" id="WP_068504778.1">
    <property type="nucleotide sequence ID" value="NZ_LWQU01000207.1"/>
</dbReference>
<protein>
    <recommendedName>
        <fullName evidence="3 5">Regulatory protein RecX</fullName>
    </recommendedName>
</protein>
<dbReference type="InterPro" id="IPR003783">
    <property type="entry name" value="Regulatory_RecX"/>
</dbReference>
<evidence type="ECO:0000256" key="1">
    <source>
        <dbReference type="ARBA" id="ARBA00004496"/>
    </source>
</evidence>
<evidence type="ECO:0000256" key="5">
    <source>
        <dbReference type="HAMAP-Rule" id="MF_01114"/>
    </source>
</evidence>
<dbReference type="PANTHER" id="PTHR33602:SF1">
    <property type="entry name" value="REGULATORY PROTEIN RECX FAMILY PROTEIN"/>
    <property type="match status" value="1"/>
</dbReference>
<sequence length="183" mass="19819">MAKTSVPPRITPSYLENAALHYLERFSASTASLRRVLKRKVVRSVAHWGDDADQALAHIETVIAKLTQLGYLNDSAYAEQKTGALHRRGKGTRAIRASLAAKGVGAADADQALAALAEDQAQPDRAAAITLARRRRLGPFRVSGRAENRARDLAVMGRNGFDFETARAIIDAASPETLTEEDQ</sequence>
<evidence type="ECO:0000313" key="7">
    <source>
        <dbReference type="EMBL" id="OAN43707.1"/>
    </source>
</evidence>
<dbReference type="AlphaFoldDB" id="A0A178M647"/>
<comment type="similarity">
    <text evidence="2 5">Belongs to the RecX family.</text>
</comment>
<reference evidence="7 8" key="1">
    <citation type="submission" date="2016-04" db="EMBL/GenBank/DDBJ databases">
        <title>Draft genome sequence of freshwater magnetotactic bacteria Magnetospirillum marisnigri SP-1 and Magnetospirillum moscoviense BB-1.</title>
        <authorList>
            <person name="Koziaeva V."/>
            <person name="Dziuba M.V."/>
            <person name="Ivanov T.M."/>
            <person name="Kuznetsov B."/>
            <person name="Grouzdev D.S."/>
        </authorList>
    </citation>
    <scope>NUCLEOTIDE SEQUENCE [LARGE SCALE GENOMIC DNA]</scope>
    <source>
        <strain evidence="7 8">BB-1</strain>
    </source>
</reference>